<evidence type="ECO:0000313" key="2">
    <source>
        <dbReference type="Proteomes" id="UP001141259"/>
    </source>
</evidence>
<dbReference type="Proteomes" id="UP001141259">
    <property type="component" value="Unassembled WGS sequence"/>
</dbReference>
<comment type="caution">
    <text evidence="1">The sequence shown here is derived from an EMBL/GenBank/DDBJ whole genome shotgun (WGS) entry which is preliminary data.</text>
</comment>
<evidence type="ECO:0000313" key="1">
    <source>
        <dbReference type="EMBL" id="MCS7484674.1"/>
    </source>
</evidence>
<dbReference type="EMBL" id="JANYMP010000051">
    <property type="protein sequence ID" value="MCS7484674.1"/>
    <property type="molecule type" value="Genomic_DNA"/>
</dbReference>
<accession>A0A9X2VZ77</accession>
<name>A0A9X2VZ77_9PSEU</name>
<organism evidence="1 2">
    <name type="scientific">Umezawaea endophytica</name>
    <dbReference type="NCBI Taxonomy" id="1654476"/>
    <lineage>
        <taxon>Bacteria</taxon>
        <taxon>Bacillati</taxon>
        <taxon>Actinomycetota</taxon>
        <taxon>Actinomycetes</taxon>
        <taxon>Pseudonocardiales</taxon>
        <taxon>Pseudonocardiaceae</taxon>
        <taxon>Umezawaea</taxon>
    </lineage>
</organism>
<keyword evidence="2" id="KW-1185">Reference proteome</keyword>
<proteinExistence type="predicted"/>
<dbReference type="RefSeq" id="WP_259630120.1">
    <property type="nucleotide sequence ID" value="NZ_JANYMP010000051.1"/>
</dbReference>
<gene>
    <name evidence="1" type="ORF">NZH93_48270</name>
</gene>
<reference evidence="1" key="1">
    <citation type="submission" date="2022-08" db="EMBL/GenBank/DDBJ databases">
        <authorList>
            <person name="Tistechok S."/>
            <person name="Samborskyy M."/>
            <person name="Roman I."/>
        </authorList>
    </citation>
    <scope>NUCLEOTIDE SEQUENCE</scope>
    <source>
        <strain evidence="1">DSM 103496</strain>
    </source>
</reference>
<sequence length="237" mass="26706">MTEPADTAHDGQEDLDVHGMFLIMNLLGGCKGLRLREGMSEYVTIEHGETVDYDDVQRVYARADLLELPVRYSDTVGSDIDVVNQQELVVEFGASTFVVLHNEFADAHGLALPVCRPLPGDADNSRLRRLFEMVTRLSDHPVLNKERHARYLNDLADMAWRSHVRRSVIAALPDLSPDDEGDQRITGAALDTREPIKTAYFGFEDTTWTATTRYTVKNARHDDAVRYVAVTLFGWEV</sequence>
<protein>
    <submittedName>
        <fullName evidence="1">Uncharacterized protein</fullName>
    </submittedName>
</protein>
<dbReference type="AlphaFoldDB" id="A0A9X2VZ77"/>